<evidence type="ECO:0000313" key="3">
    <source>
        <dbReference type="Proteomes" id="UP000037784"/>
    </source>
</evidence>
<organism evidence="2 3">
    <name type="scientific">Ardenticatena maritima</name>
    <dbReference type="NCBI Taxonomy" id="872965"/>
    <lineage>
        <taxon>Bacteria</taxon>
        <taxon>Bacillati</taxon>
        <taxon>Chloroflexota</taxon>
        <taxon>Ardenticatenia</taxon>
        <taxon>Ardenticatenales</taxon>
        <taxon>Ardenticatenaceae</taxon>
        <taxon>Ardenticatena</taxon>
    </lineage>
</organism>
<proteinExistence type="predicted"/>
<protein>
    <submittedName>
        <fullName evidence="2">Uncharacterized protein</fullName>
    </submittedName>
</protein>
<keyword evidence="3" id="KW-1185">Reference proteome</keyword>
<reference evidence="2 3" key="1">
    <citation type="journal article" date="2015" name="Genome Announc.">
        <title>Draft Genome Sequence of a Heterotrophic Facultative Anaerobic Thermophilic Bacterium, Ardenticatena maritima Strain 110ST.</title>
        <authorList>
            <person name="Kawaichi S."/>
            <person name="Yoshida T."/>
            <person name="Sako Y."/>
            <person name="Nakamura R."/>
        </authorList>
    </citation>
    <scope>NUCLEOTIDE SEQUENCE [LARGE SCALE GENOMIC DNA]</scope>
    <source>
        <strain evidence="2 3">110S</strain>
    </source>
</reference>
<evidence type="ECO:0000256" key="1">
    <source>
        <dbReference type="SAM" id="Phobius"/>
    </source>
</evidence>
<dbReference type="STRING" id="872965.SE16_11280"/>
<keyword evidence="1" id="KW-0472">Membrane</keyword>
<dbReference type="AlphaFoldDB" id="A0A0M9UCG7"/>
<keyword evidence="1" id="KW-1133">Transmembrane helix</keyword>
<sequence>MSFLLGMYTLLIGGMAALVLLFGLTGRFDATLRRRLALVSVGLLVLMAGWQFWMAWQAWGNA</sequence>
<feature type="transmembrane region" description="Helical" evidence="1">
    <location>
        <begin position="6"/>
        <end position="24"/>
    </location>
</feature>
<dbReference type="EMBL" id="BBZA01000093">
    <property type="protein sequence ID" value="GAP62938.1"/>
    <property type="molecule type" value="Genomic_DNA"/>
</dbReference>
<accession>A0A0M9UCG7</accession>
<name>A0A0M9UCG7_9CHLR</name>
<comment type="caution">
    <text evidence="2">The sequence shown here is derived from an EMBL/GenBank/DDBJ whole genome shotgun (WGS) entry which is preliminary data.</text>
</comment>
<evidence type="ECO:0000313" key="2">
    <source>
        <dbReference type="EMBL" id="GAP62938.1"/>
    </source>
</evidence>
<dbReference type="Proteomes" id="UP000037784">
    <property type="component" value="Unassembled WGS sequence"/>
</dbReference>
<feature type="transmembrane region" description="Helical" evidence="1">
    <location>
        <begin position="36"/>
        <end position="56"/>
    </location>
</feature>
<dbReference type="InParanoid" id="A0A0M9UCG7"/>
<keyword evidence="1" id="KW-0812">Transmembrane</keyword>
<reference evidence="3" key="2">
    <citation type="submission" date="2015-08" db="EMBL/GenBank/DDBJ databases">
        <title>Draft Genome Sequence of a Heterotrophic Facultative Anaerobic Bacterium Ardenticatena maritima Strain 110S.</title>
        <authorList>
            <person name="Kawaichi S."/>
            <person name="Yoshida T."/>
            <person name="Sako Y."/>
            <person name="Nakamura R."/>
        </authorList>
    </citation>
    <scope>NUCLEOTIDE SEQUENCE [LARGE SCALE GENOMIC DNA]</scope>
    <source>
        <strain evidence="3">110S</strain>
    </source>
</reference>
<gene>
    <name evidence="2" type="ORF">ARMA_1361</name>
</gene>